<dbReference type="EMBL" id="JACEFO010002125">
    <property type="protein sequence ID" value="KAF8679228.1"/>
    <property type="molecule type" value="Genomic_DNA"/>
</dbReference>
<dbReference type="InterPro" id="IPR032552">
    <property type="entry name" value="RSB_motif"/>
</dbReference>
<evidence type="ECO:0000259" key="2">
    <source>
        <dbReference type="PROSITE" id="PS50800"/>
    </source>
</evidence>
<dbReference type="PROSITE" id="PS50800">
    <property type="entry name" value="SAP"/>
    <property type="match status" value="1"/>
</dbReference>
<reference evidence="3" key="1">
    <citation type="submission" date="2020-07" db="EMBL/GenBank/DDBJ databases">
        <title>Genome sequence and genetic diversity analysis of an under-domesticated orphan crop, white fonio (Digitaria exilis).</title>
        <authorList>
            <person name="Bennetzen J.L."/>
            <person name="Chen S."/>
            <person name="Ma X."/>
            <person name="Wang X."/>
            <person name="Yssel A.E.J."/>
            <person name="Chaluvadi S.R."/>
            <person name="Johnson M."/>
            <person name="Gangashetty P."/>
            <person name="Hamidou F."/>
            <person name="Sanogo M.D."/>
            <person name="Zwaenepoel A."/>
            <person name="Wallace J."/>
            <person name="Van De Peer Y."/>
            <person name="Van Deynze A."/>
        </authorList>
    </citation>
    <scope>NUCLEOTIDE SEQUENCE</scope>
    <source>
        <tissue evidence="3">Leaves</tissue>
    </source>
</reference>
<feature type="compositionally biased region" description="Basic and acidic residues" evidence="1">
    <location>
        <begin position="159"/>
        <end position="188"/>
    </location>
</feature>
<keyword evidence="4" id="KW-1185">Reference proteome</keyword>
<dbReference type="SMART" id="SM00513">
    <property type="entry name" value="SAP"/>
    <property type="match status" value="1"/>
</dbReference>
<dbReference type="AlphaFoldDB" id="A0A835E9W9"/>
<evidence type="ECO:0000256" key="1">
    <source>
        <dbReference type="SAM" id="MobiDB-lite"/>
    </source>
</evidence>
<dbReference type="InterPro" id="IPR035979">
    <property type="entry name" value="RBD_domain_sf"/>
</dbReference>
<name>A0A835E9W9_9POAL</name>
<accession>A0A835E9W9</accession>
<dbReference type="GO" id="GO:0003676">
    <property type="term" value="F:nucleic acid binding"/>
    <property type="evidence" value="ECO:0007669"/>
    <property type="project" value="InterPro"/>
</dbReference>
<protein>
    <recommendedName>
        <fullName evidence="2">SAP domain-containing protein</fullName>
    </recommendedName>
</protein>
<dbReference type="CDD" id="cd12432">
    <property type="entry name" value="RRM_ACINU"/>
    <property type="match status" value="1"/>
</dbReference>
<evidence type="ECO:0000313" key="3">
    <source>
        <dbReference type="EMBL" id="KAF8679228.1"/>
    </source>
</evidence>
<gene>
    <name evidence="3" type="ORF">HU200_046002</name>
</gene>
<sequence>MFTDRPIDQWMVTELKDELQRRNLPDSGLKDDLVKRLFEAMHDNILDGGEKTSDKTPSEQLKSIETLVSVDASVNQASMEEHIDEGSSQVTKQGTDLVISVTEACDESMLATSEVTQEAIVYTAEATQTSLDAVAEVDTATTDEASGNDLESASSGNARVEEANPRSEDHSDTTEKTPEDDTNKKMGVDDVPSDLNGGGIKLGLNMHRKILEMKDVPAPLDDVILHGDPEDVDAVAAAEPEDGISKKMAIDEVSSDITHATAKLGVKVDCKTEQDEVQALPDAIELHADPKDADVVAAAENMIAKDNFNVNTLMYGNGHRDPMLSNGDTKPFLCREKDQVSEVNPDLDSQVKCVSIFNDNVSTNKKNDVKGNLNADDCDLELEAKQEVFKPSSTIPSPGDHLQVLDVSKELHKNGTSLLELGSTSNIDLDREKESPDGTSSEKLNFDRCSGDESVDADVAESRHTNSNSNINSVDLGGKTEVTSEHVLKEVSLLDTAAEEKPPSPAEKRKLEDREVIANDEPTKRQRTWNVDAVNISDQQASEEVFHSAAKGLPLLRKSVPPAQKPATTSLRIDRFVRPFTLKAVQELLGKTGSVCSFWMDHIKTHCYVTYSSVEEAVATRNAVYNLQWPPNNHSYLIAEFVDPQEVKLKLEAPQPSQVPMSLSTATTPEAAPFQQSNANQALPPAQHAASLLPTPAHLGMLPPTSGPRPSREMLPPPPPRKLEPARTLDDLFKKTQAYPRIYYMPLSEEEVSAKLSARNNGKRG</sequence>
<dbReference type="InterPro" id="IPR003034">
    <property type="entry name" value="SAP_dom"/>
</dbReference>
<organism evidence="3 4">
    <name type="scientific">Digitaria exilis</name>
    <dbReference type="NCBI Taxonomy" id="1010633"/>
    <lineage>
        <taxon>Eukaryota</taxon>
        <taxon>Viridiplantae</taxon>
        <taxon>Streptophyta</taxon>
        <taxon>Embryophyta</taxon>
        <taxon>Tracheophyta</taxon>
        <taxon>Spermatophyta</taxon>
        <taxon>Magnoliopsida</taxon>
        <taxon>Liliopsida</taxon>
        <taxon>Poales</taxon>
        <taxon>Poaceae</taxon>
        <taxon>PACMAD clade</taxon>
        <taxon>Panicoideae</taxon>
        <taxon>Panicodae</taxon>
        <taxon>Paniceae</taxon>
        <taxon>Anthephorinae</taxon>
        <taxon>Digitaria</taxon>
    </lineage>
</organism>
<feature type="region of interest" description="Disordered" evidence="1">
    <location>
        <begin position="140"/>
        <end position="194"/>
    </location>
</feature>
<feature type="compositionally biased region" description="Polar residues" evidence="1">
    <location>
        <begin position="140"/>
        <end position="157"/>
    </location>
</feature>
<feature type="region of interest" description="Disordered" evidence="1">
    <location>
        <begin position="695"/>
        <end position="731"/>
    </location>
</feature>
<dbReference type="OrthoDB" id="5348404at2759"/>
<dbReference type="Gene3D" id="1.10.720.30">
    <property type="entry name" value="SAP domain"/>
    <property type="match status" value="1"/>
</dbReference>
<evidence type="ECO:0000313" key="4">
    <source>
        <dbReference type="Proteomes" id="UP000636709"/>
    </source>
</evidence>
<feature type="region of interest" description="Disordered" evidence="1">
    <location>
        <begin position="423"/>
        <end position="476"/>
    </location>
</feature>
<feature type="domain" description="SAP" evidence="2">
    <location>
        <begin position="7"/>
        <end position="41"/>
    </location>
</feature>
<dbReference type="SUPFAM" id="SSF68906">
    <property type="entry name" value="SAP domain"/>
    <property type="match status" value="1"/>
</dbReference>
<dbReference type="SUPFAM" id="SSF54928">
    <property type="entry name" value="RNA-binding domain, RBD"/>
    <property type="match status" value="1"/>
</dbReference>
<feature type="compositionally biased region" description="Basic and acidic residues" evidence="1">
    <location>
        <begin position="721"/>
        <end position="731"/>
    </location>
</feature>
<dbReference type="Proteomes" id="UP000636709">
    <property type="component" value="Unassembled WGS sequence"/>
</dbReference>
<proteinExistence type="predicted"/>
<dbReference type="InterPro" id="IPR034257">
    <property type="entry name" value="Acinus_RRM"/>
</dbReference>
<dbReference type="Pfam" id="PF02037">
    <property type="entry name" value="SAP"/>
    <property type="match status" value="1"/>
</dbReference>
<dbReference type="InterPro" id="IPR036361">
    <property type="entry name" value="SAP_dom_sf"/>
</dbReference>
<comment type="caution">
    <text evidence="3">The sequence shown here is derived from an EMBL/GenBank/DDBJ whole genome shotgun (WGS) entry which is preliminary data.</text>
</comment>
<dbReference type="Pfam" id="PF16294">
    <property type="entry name" value="RSB_motif"/>
    <property type="match status" value="1"/>
</dbReference>
<dbReference type="PANTHER" id="PTHR47031">
    <property type="entry name" value="SAP DNA-BINDING DOMAIN-CONTAINING PROTEIN"/>
    <property type="match status" value="1"/>
</dbReference>
<dbReference type="PANTHER" id="PTHR47031:SF10">
    <property type="entry name" value="OS07G0626200 PROTEIN"/>
    <property type="match status" value="1"/>
</dbReference>